<dbReference type="Proteomes" id="UP001224359">
    <property type="component" value="Unassembled WGS sequence"/>
</dbReference>
<evidence type="ECO:0008006" key="3">
    <source>
        <dbReference type="Google" id="ProtNLM"/>
    </source>
</evidence>
<accession>A0ABT9VG60</accession>
<organism evidence="1 2">
    <name type="scientific">Alkalibacillus salilacus</name>
    <dbReference type="NCBI Taxonomy" id="284582"/>
    <lineage>
        <taxon>Bacteria</taxon>
        <taxon>Bacillati</taxon>
        <taxon>Bacillota</taxon>
        <taxon>Bacilli</taxon>
        <taxon>Bacillales</taxon>
        <taxon>Bacillaceae</taxon>
        <taxon>Alkalibacillus</taxon>
    </lineage>
</organism>
<name>A0ABT9VG60_9BACI</name>
<sequence>MLQWQEERVIPVHIDYVWTLFQPDQLQRIMPNVVKHEIIEGEPGVVGAKYEQSYQEGKRIETYIVETIKHSDQPDEKNWRIQFSIGKAFKIETEYTLKKQSESETLFIYEGQNEGTNWFGKLMMKLMSRKSNDQVLTTFMERVEEEAKKEAGKA</sequence>
<evidence type="ECO:0000313" key="1">
    <source>
        <dbReference type="EMBL" id="MDQ0159780.1"/>
    </source>
</evidence>
<dbReference type="RefSeq" id="WP_306976511.1">
    <property type="nucleotide sequence ID" value="NZ_JAUSTQ010000006.1"/>
</dbReference>
<proteinExistence type="predicted"/>
<keyword evidence="2" id="KW-1185">Reference proteome</keyword>
<gene>
    <name evidence="1" type="ORF">J2S77_001766</name>
</gene>
<dbReference type="EMBL" id="JAUSTQ010000006">
    <property type="protein sequence ID" value="MDQ0159780.1"/>
    <property type="molecule type" value="Genomic_DNA"/>
</dbReference>
<dbReference type="SUPFAM" id="SSF55961">
    <property type="entry name" value="Bet v1-like"/>
    <property type="match status" value="1"/>
</dbReference>
<protein>
    <recommendedName>
        <fullName evidence="3">SRPBCC family protein</fullName>
    </recommendedName>
</protein>
<comment type="caution">
    <text evidence="1">The sequence shown here is derived from an EMBL/GenBank/DDBJ whole genome shotgun (WGS) entry which is preliminary data.</text>
</comment>
<reference evidence="1 2" key="1">
    <citation type="submission" date="2023-07" db="EMBL/GenBank/DDBJ databases">
        <title>Genomic Encyclopedia of Type Strains, Phase IV (KMG-IV): sequencing the most valuable type-strain genomes for metagenomic binning, comparative biology and taxonomic classification.</title>
        <authorList>
            <person name="Goeker M."/>
        </authorList>
    </citation>
    <scope>NUCLEOTIDE SEQUENCE [LARGE SCALE GENOMIC DNA]</scope>
    <source>
        <strain evidence="1 2">DSM 16460</strain>
    </source>
</reference>
<dbReference type="InterPro" id="IPR023393">
    <property type="entry name" value="START-like_dom_sf"/>
</dbReference>
<evidence type="ECO:0000313" key="2">
    <source>
        <dbReference type="Proteomes" id="UP001224359"/>
    </source>
</evidence>
<dbReference type="Gene3D" id="3.30.530.20">
    <property type="match status" value="1"/>
</dbReference>